<feature type="compositionally biased region" description="Basic and acidic residues" evidence="1">
    <location>
        <begin position="1"/>
        <end position="12"/>
    </location>
</feature>
<evidence type="ECO:0000256" key="1">
    <source>
        <dbReference type="SAM" id="MobiDB-lite"/>
    </source>
</evidence>
<dbReference type="AlphaFoldDB" id="A0A0E0PN32"/>
<name>A0A0E0PN32_ORYRU</name>
<reference evidence="3" key="1">
    <citation type="submission" date="2013-06" db="EMBL/GenBank/DDBJ databases">
        <authorList>
            <person name="Zhao Q."/>
        </authorList>
    </citation>
    <scope>NUCLEOTIDE SEQUENCE</scope>
    <source>
        <strain evidence="3">cv. W1943</strain>
    </source>
</reference>
<feature type="region of interest" description="Disordered" evidence="1">
    <location>
        <begin position="1"/>
        <end position="24"/>
    </location>
</feature>
<dbReference type="HOGENOM" id="CLU_1910098_0_0_1"/>
<dbReference type="EnsemblPlants" id="ORUFI05G19230.1">
    <property type="protein sequence ID" value="ORUFI05G19230.1"/>
    <property type="gene ID" value="ORUFI05G19230"/>
</dbReference>
<feature type="region of interest" description="Disordered" evidence="1">
    <location>
        <begin position="88"/>
        <end position="116"/>
    </location>
</feature>
<protein>
    <submittedName>
        <fullName evidence="2">Uncharacterized protein</fullName>
    </submittedName>
</protein>
<feature type="region of interest" description="Disordered" evidence="1">
    <location>
        <begin position="32"/>
        <end position="51"/>
    </location>
</feature>
<reference evidence="2" key="2">
    <citation type="submission" date="2015-06" db="UniProtKB">
        <authorList>
            <consortium name="EnsemblPlants"/>
        </authorList>
    </citation>
    <scope>IDENTIFICATION</scope>
</reference>
<proteinExistence type="predicted"/>
<keyword evidence="3" id="KW-1185">Reference proteome</keyword>
<feature type="compositionally biased region" description="Basic and acidic residues" evidence="1">
    <location>
        <begin position="41"/>
        <end position="51"/>
    </location>
</feature>
<sequence length="133" mass="14773">MPTGFVRDEAEGGKSGGVAPLRRPAAHVPCSLAARSASSKKRVENLREGNDTGERWQEVLTPSLRHDSVKRQRICQIAILAMRFSSHHSPLVSPASQQGKSPLAFSATRSPPPRDSICSDFQRWRKRYTRYCG</sequence>
<dbReference type="Gramene" id="ORUFI05G19230.1">
    <property type="protein sequence ID" value="ORUFI05G19230.1"/>
    <property type="gene ID" value="ORUFI05G19230"/>
</dbReference>
<organism evidence="2 3">
    <name type="scientific">Oryza rufipogon</name>
    <name type="common">Brownbeard rice</name>
    <name type="synonym">Asian wild rice</name>
    <dbReference type="NCBI Taxonomy" id="4529"/>
    <lineage>
        <taxon>Eukaryota</taxon>
        <taxon>Viridiplantae</taxon>
        <taxon>Streptophyta</taxon>
        <taxon>Embryophyta</taxon>
        <taxon>Tracheophyta</taxon>
        <taxon>Spermatophyta</taxon>
        <taxon>Magnoliopsida</taxon>
        <taxon>Liliopsida</taxon>
        <taxon>Poales</taxon>
        <taxon>Poaceae</taxon>
        <taxon>BOP clade</taxon>
        <taxon>Oryzoideae</taxon>
        <taxon>Oryzeae</taxon>
        <taxon>Oryzinae</taxon>
        <taxon>Oryza</taxon>
    </lineage>
</organism>
<evidence type="ECO:0000313" key="2">
    <source>
        <dbReference type="EnsemblPlants" id="ORUFI05G19230.1"/>
    </source>
</evidence>
<evidence type="ECO:0000313" key="3">
    <source>
        <dbReference type="Proteomes" id="UP000008022"/>
    </source>
</evidence>
<dbReference type="Proteomes" id="UP000008022">
    <property type="component" value="Unassembled WGS sequence"/>
</dbReference>
<accession>A0A0E0PN32</accession>